<feature type="domain" description="Glycosyl hydrolase family 95 catalytic" evidence="3">
    <location>
        <begin position="334"/>
        <end position="747"/>
    </location>
</feature>
<feature type="domain" description="Glycosyl hydrolase family 95 N-terminal" evidence="1">
    <location>
        <begin position="59"/>
        <end position="307"/>
    </location>
</feature>
<accession>A0ABY9TL54</accession>
<gene>
    <name evidence="4" type="ORF">RI845_03120</name>
</gene>
<protein>
    <submittedName>
        <fullName evidence="4">Glycoside hydrolase family 95 protein</fullName>
    </submittedName>
</protein>
<dbReference type="InterPro" id="IPR054363">
    <property type="entry name" value="GH95_cat"/>
</dbReference>
<evidence type="ECO:0000259" key="3">
    <source>
        <dbReference type="Pfam" id="PF22124"/>
    </source>
</evidence>
<dbReference type="InterPro" id="IPR049053">
    <property type="entry name" value="AFCA-like_C"/>
</dbReference>
<feature type="domain" description="Alpha fucosidase A-like C-terminal" evidence="2">
    <location>
        <begin position="749"/>
        <end position="813"/>
    </location>
</feature>
<dbReference type="GO" id="GO:0016787">
    <property type="term" value="F:hydrolase activity"/>
    <property type="evidence" value="ECO:0007669"/>
    <property type="project" value="UniProtKB-KW"/>
</dbReference>
<dbReference type="Gene3D" id="2.70.98.50">
    <property type="entry name" value="putative glycoside hydrolase family protein from bacillus halodurans"/>
    <property type="match status" value="1"/>
</dbReference>
<name>A0ABY9TL54_9GAMM</name>
<evidence type="ECO:0000259" key="2">
    <source>
        <dbReference type="Pfam" id="PF21307"/>
    </source>
</evidence>
<proteinExistence type="predicted"/>
<dbReference type="InterPro" id="IPR027414">
    <property type="entry name" value="GH95_N_dom"/>
</dbReference>
<dbReference type="Pfam" id="PF22124">
    <property type="entry name" value="Glyco_hydro_95_cat"/>
    <property type="match status" value="1"/>
</dbReference>
<dbReference type="PANTHER" id="PTHR31084">
    <property type="entry name" value="ALPHA-L-FUCOSIDASE 2"/>
    <property type="match status" value="1"/>
</dbReference>
<dbReference type="EMBL" id="CP134146">
    <property type="protein sequence ID" value="WNC69156.1"/>
    <property type="molecule type" value="Genomic_DNA"/>
</dbReference>
<keyword evidence="4" id="KW-0378">Hydrolase</keyword>
<dbReference type="RefSeq" id="WP_348388300.1">
    <property type="nucleotide sequence ID" value="NZ_CP134146.1"/>
</dbReference>
<dbReference type="Pfam" id="PF14498">
    <property type="entry name" value="Glyco_hyd_65N_2"/>
    <property type="match status" value="1"/>
</dbReference>
<dbReference type="PIRSF" id="PIRSF007663">
    <property type="entry name" value="UCP007663"/>
    <property type="match status" value="1"/>
</dbReference>
<keyword evidence="5" id="KW-1185">Reference proteome</keyword>
<evidence type="ECO:0000259" key="1">
    <source>
        <dbReference type="Pfam" id="PF14498"/>
    </source>
</evidence>
<organism evidence="4 5">
    <name type="scientific">Thalassotalea nanhaiensis</name>
    <dbReference type="NCBI Taxonomy" id="3065648"/>
    <lineage>
        <taxon>Bacteria</taxon>
        <taxon>Pseudomonadati</taxon>
        <taxon>Pseudomonadota</taxon>
        <taxon>Gammaproteobacteria</taxon>
        <taxon>Alteromonadales</taxon>
        <taxon>Colwelliaceae</taxon>
        <taxon>Thalassotalea</taxon>
    </lineage>
</organism>
<dbReference type="SUPFAM" id="SSF48208">
    <property type="entry name" value="Six-hairpin glycosidases"/>
    <property type="match status" value="1"/>
</dbReference>
<dbReference type="Pfam" id="PF21307">
    <property type="entry name" value="Glyco_hydro_95_C"/>
    <property type="match status" value="1"/>
</dbReference>
<dbReference type="InterPro" id="IPR008928">
    <property type="entry name" value="6-hairpin_glycosidase_sf"/>
</dbReference>
<evidence type="ECO:0000313" key="4">
    <source>
        <dbReference type="EMBL" id="WNC69156.1"/>
    </source>
</evidence>
<dbReference type="Gene3D" id="1.50.10.10">
    <property type="match status" value="1"/>
</dbReference>
<dbReference type="InterPro" id="IPR016518">
    <property type="entry name" value="Alpha-L-fucosidase"/>
</dbReference>
<sequence length="835" mass="92065">MNNNNYIAITNSLKLAGIAITTFIISACGEPETATKGASLSVKNKYSQPIKVSTGKHRLWYKKPATDWMTQALPIGNGFMGAMLFGGIEEDRIQFNEQSLWAGGPGSSESYTSGNRKGAYKVLPEVRKLVNDGKFEQAHALAKTELTGKISKEEKSAKGHSFGDFGAYQAFADVYVNQVVKNDTSNYTRTLDLETGLVTVKYLDGQINHKREYFANYPSRVMAFRYENDAKAGVDYSVRLDSLHPTQVHSESNVLILTGHVADNGMAMEARLEVRVEGGEVNIKDGLAHIVGANAMTLVLTAATDYQDVAPKYKGNDYAKFNQETLASVASKDYQSLLIEHVSDYQSLFHRVALTLDNGGDSNSEMATDQRILNYSKTASDVDLEALFFQYGRYLLISSSRPGSLPANLQGKWNDSLVPAWASDYHFNINAQMIYWPAEVTNLAETHEPLLEYTQSLVTPGQVSAKAFFGVNGWVVNTMNNIFGYTATGWGFPWGYFPAGAAWLSQHQWQHYDFNGEQAYLAEGALPTMEQAALFWLEYLQENEQGQLISIPSYSPEHGGISGGASMDHQIVYNLFTNYLSACEVAAYDCSFTDRVETAKAKLLPPQIGHWGQLQEWAEDRDNPNSKHRHVSHMFAVYPGNQIGRLSTPKLADAAKVSLNARGDNGTGWSLGWKMNLWARLADGDRAHKLLQRTMRLVGFKETDSSGVLVNNHGQYDSGVYHNFLSAHPPFQLDGNMGATAGIAEMLLQSHDSAIELLPALPNAWPSGEIKGLRARGGFEIDMAWEKGQLKQVDILKVGHTVNGKTVKLKYGAKEISFKDEAGLAMKLNGALSDL</sequence>
<dbReference type="Proteomes" id="UP001248581">
    <property type="component" value="Chromosome"/>
</dbReference>
<dbReference type="InterPro" id="IPR012341">
    <property type="entry name" value="6hp_glycosidase-like_sf"/>
</dbReference>
<reference evidence="5" key="1">
    <citation type="submission" date="2023-09" db="EMBL/GenBank/DDBJ databases">
        <authorList>
            <person name="Li S."/>
            <person name="Li X."/>
            <person name="Zhang C."/>
            <person name="Zhao Z."/>
        </authorList>
    </citation>
    <scope>NUCLEOTIDE SEQUENCE [LARGE SCALE GENOMIC DNA]</scope>
    <source>
        <strain evidence="5">SQ345</strain>
    </source>
</reference>
<dbReference type="PANTHER" id="PTHR31084:SF0">
    <property type="entry name" value="ALPHA-L-FUCOSIDASE 2"/>
    <property type="match status" value="1"/>
</dbReference>
<evidence type="ECO:0000313" key="5">
    <source>
        <dbReference type="Proteomes" id="UP001248581"/>
    </source>
</evidence>